<evidence type="ECO:0000313" key="1">
    <source>
        <dbReference type="EMBL" id="EJX09266.1"/>
    </source>
</evidence>
<accession>J9D8W8</accession>
<sequence>MADGLDLVAEDLLQRFVETVERRVHRYAYAPVIEVVEAVGRVAHLHLPLRIPVAFHTFGVHDVAEREVRRYVDVFEQLEGRVHRDAVLQTVAPVLDDVRFEQFVFRCRDAVGELTAVRHRDLLIPSLLARLLFAAEGVEAVECHGELGEAHRHRRVAHILCQVGRSRDVQTDVGEVVRVAHRTGTGALRIGERVVHALQVFALIVFRSEVDASGETRVRVCLVAHAVRPLELEALCHRIVRHILFALHRMEEAEVEVTAVFVALVVVDFVAQSPRTLGIDFAQHLHVHIVVDGEVVAPVAQVEAADGLVAIDRHDEAARVALVEGEETVGDGEWQRHVLHHEIGRSEHRFLSRLHLGSREFQVEVGVFSVAGRIFRMLQVERSVLAAFGVRAVEKAVALRGGHIADESLFGFEVEGYLFAVVVVAALLVDGRVDQHAGSVAASFGMHQAAVHVHGDGSGIELHVDILHIGLAVEIGQSYRGVVDHGVGGGIVNGRVQSAVLLLDRVGSRAVRHHAVRHHAVCRCGHREAVRLTAVVRPCRDGAVT</sequence>
<name>J9D8W8_9ZZZZ</name>
<proteinExistence type="predicted"/>
<gene>
    <name evidence="1" type="ORF">EVA_02626</name>
</gene>
<dbReference type="AlphaFoldDB" id="J9D8W8"/>
<protein>
    <submittedName>
        <fullName evidence="1">Uncharacterized protein</fullName>
    </submittedName>
</protein>
<reference evidence="1" key="1">
    <citation type="journal article" date="2012" name="PLoS ONE">
        <title>Gene sets for utilization of primary and secondary nutrition supplies in the distal gut of endangered iberian lynx.</title>
        <authorList>
            <person name="Alcaide M."/>
            <person name="Messina E."/>
            <person name="Richter M."/>
            <person name="Bargiela R."/>
            <person name="Peplies J."/>
            <person name="Huws S.A."/>
            <person name="Newbold C.J."/>
            <person name="Golyshin P.N."/>
            <person name="Simon M.A."/>
            <person name="Lopez G."/>
            <person name="Yakimov M.M."/>
            <person name="Ferrer M."/>
        </authorList>
    </citation>
    <scope>NUCLEOTIDE SEQUENCE</scope>
</reference>
<dbReference type="EMBL" id="AMCI01000430">
    <property type="protein sequence ID" value="EJX09266.1"/>
    <property type="molecule type" value="Genomic_DNA"/>
</dbReference>
<comment type="caution">
    <text evidence="1">The sequence shown here is derived from an EMBL/GenBank/DDBJ whole genome shotgun (WGS) entry which is preliminary data.</text>
</comment>
<organism evidence="1">
    <name type="scientific">gut metagenome</name>
    <dbReference type="NCBI Taxonomy" id="749906"/>
    <lineage>
        <taxon>unclassified sequences</taxon>
        <taxon>metagenomes</taxon>
        <taxon>organismal metagenomes</taxon>
    </lineage>
</organism>